<accession>A0A7X4K9E2</accession>
<name>A0A7X4K9E2_9SPHN</name>
<keyword evidence="2" id="KW-1185">Reference proteome</keyword>
<reference evidence="1 2" key="1">
    <citation type="submission" date="2019-12" db="EMBL/GenBank/DDBJ databases">
        <authorList>
            <person name="Feng G."/>
            <person name="Zhu H."/>
        </authorList>
    </citation>
    <scope>NUCLEOTIDE SEQUENCE [LARGE SCALE GENOMIC DNA]</scope>
    <source>
        <strain evidence="1 2">FGD1</strain>
    </source>
</reference>
<dbReference type="AlphaFoldDB" id="A0A7X4K9E2"/>
<dbReference type="Proteomes" id="UP000465810">
    <property type="component" value="Unassembled WGS sequence"/>
</dbReference>
<organism evidence="1 2">
    <name type="scientific">Novosphingobium silvae</name>
    <dbReference type="NCBI Taxonomy" id="2692619"/>
    <lineage>
        <taxon>Bacteria</taxon>
        <taxon>Pseudomonadati</taxon>
        <taxon>Pseudomonadota</taxon>
        <taxon>Alphaproteobacteria</taxon>
        <taxon>Sphingomonadales</taxon>
        <taxon>Sphingomonadaceae</taxon>
        <taxon>Novosphingobium</taxon>
    </lineage>
</organism>
<dbReference type="Pfam" id="PF10082">
    <property type="entry name" value="BBP2_2"/>
    <property type="match status" value="1"/>
</dbReference>
<dbReference type="SUPFAM" id="SSF56935">
    <property type="entry name" value="Porins"/>
    <property type="match status" value="1"/>
</dbReference>
<evidence type="ECO:0000313" key="2">
    <source>
        <dbReference type="Proteomes" id="UP000465810"/>
    </source>
</evidence>
<dbReference type="EMBL" id="WVTD01000038">
    <property type="protein sequence ID" value="MYM00285.1"/>
    <property type="molecule type" value="Genomic_DNA"/>
</dbReference>
<proteinExistence type="predicted"/>
<gene>
    <name evidence="1" type="ORF">GR702_21300</name>
</gene>
<dbReference type="RefSeq" id="WP_160987546.1">
    <property type="nucleotide sequence ID" value="NZ_WVTD01000038.1"/>
</dbReference>
<dbReference type="InterPro" id="IPR018759">
    <property type="entry name" value="BBP2_2"/>
</dbReference>
<evidence type="ECO:0000313" key="1">
    <source>
        <dbReference type="EMBL" id="MYM00285.1"/>
    </source>
</evidence>
<sequence>MIQEPDDVPGTRIIAGFSPIGYDFQGFHVLPSVTFGAGLDSNVFSRKTVRESDVVVQSEPRLRVRREGRFSSIAFDAVARTNTYLRLSDQDSTEYRFDGTYTRGTVSPDSISVNVNYRREAVLRGTVENDLIGGEPLMRRVLGASITGRKQFNRVSIDGQAIAGRQRYEDIENGGAERIDQSFRNVVRYGARGVLSYQASSRTSIFTGIEYDRFDYARSPLLENRDATNWSGTAGLRYELSRVLVAQLGVGYRSYNFTDPQLGAIKGLALSGHLRYFPSRLVALRGVIEQSNTTSPYDLVGAVTLTSARVEIEYEMRRSLSWNASTKVTLEDYQRVDEVGVI</sequence>
<protein>
    <submittedName>
        <fullName evidence="1">Outer membrane beta-barrel protein</fullName>
    </submittedName>
</protein>
<comment type="caution">
    <text evidence="1">The sequence shown here is derived from an EMBL/GenBank/DDBJ whole genome shotgun (WGS) entry which is preliminary data.</text>
</comment>